<evidence type="ECO:0000256" key="4">
    <source>
        <dbReference type="ARBA" id="ARBA00022771"/>
    </source>
</evidence>
<evidence type="ECO:0000256" key="5">
    <source>
        <dbReference type="ARBA" id="ARBA00022833"/>
    </source>
</evidence>
<keyword evidence="5" id="KW-0862">Zinc</keyword>
<evidence type="ECO:0000256" key="6">
    <source>
        <dbReference type="ARBA" id="ARBA00023242"/>
    </source>
</evidence>
<comment type="caution">
    <text evidence="10">The sequence shown here is derived from an EMBL/GenBank/DDBJ whole genome shotgun (WGS) entry which is preliminary data.</text>
</comment>
<dbReference type="PANTHER" id="PTHR40626:SF18">
    <property type="entry name" value="NICOTINATE CATABOLISM CLUSTER-SPECIFIC TRANSCRIPTION FACTOR"/>
    <property type="match status" value="1"/>
</dbReference>
<proteinExistence type="predicted"/>
<dbReference type="AlphaFoldDB" id="A0A9P5HN97"/>
<sequence>MDDSWRSTSTSDKAELALADDPSMLTVGEKSFACTHQGCTKRFTRAEHLHRHALNHTSGGSTCTLCRAHFKRPDLLKRHMDRHRQKDLEAGGPGCGNLDTRKRSWKAPDGSVVEKRPCTHASGQRRSSTERHQSEAQQEPSPEPETTGLDYVNSAFEPTAVQNIGGSVDTEAPIVLDIRSGHTNNTTGPEDPINSLSFSGVIPSTRQQDPTLGYNQSWTDLLQSRTIEDPFCGTEPLQYDRIFQPDTASSFNMPYTTALDYNWLFNVEKSPVVFGGSDSTQSPEFYNQDFQGVSMQSGLAITPESMGTSQPWSETMDTDHREPRNQEQPYIDVNNHPPPQRMMGHSARPGSTEVYPERGSRRRLADGSAGTQKNRSGGAHAIPIEFERPLSTLRKPLPLPILTEVIRERLLKIIDNANPSLPDQRHSIWDHPLLSVASLQSYMELYFTRFNTAYPLIHLATFNVHEDEPLLLLSVCLLGATYSTKDAHQLAVCIHDVIRPSIFAHAGFSPRPELWTLQTILLVECFGKSRAGQKQHDMSHLFHGLLINLIRRSDCQSIRPVGPPQGSGEDNIEGLERIWRRWAEAEQKKRLALLCFMWDTQHAVLFCQSLSRDPTSWVSAWRSTLSADHRTLYLPTLKSYLSSTIPRPTGLGALSRILILHGLMSIAWDMQRRDQTSLGVVSDGNAEVSWRTLISTAYDLWKVDFDWYCAAVTSRFQRGQQGQQPGRDDSAIEEETQRSEFVAFAAAYNAVYHSAQVLLNVDFLDVQIYAGARHILGRPVQQRDYLRSAQVVKRWAATPNQTGPSSREASSSSGKEAATTPSSENQAPQGNQSAATAAWHAARMLRDTMRVLIDSEAMNLFHVPWCLYLVTLTCWAFHHARPSRGRRTSSRTNHAGSDDEDDDAYNEDDEMVWNPQAEMKSLLSSMAGGINRSESVLAWERRRTNGLVWIMADALTKVRWGIVHSGVVVLRGLVPQRLINQYDEFED</sequence>
<protein>
    <recommendedName>
        <fullName evidence="9">C2H2-type domain-containing protein</fullName>
    </recommendedName>
</protein>
<evidence type="ECO:0000313" key="11">
    <source>
        <dbReference type="Proteomes" id="UP000722485"/>
    </source>
</evidence>
<reference evidence="10" key="1">
    <citation type="submission" date="2020-03" db="EMBL/GenBank/DDBJ databases">
        <title>Draft Genome Sequence of Cylindrodendrum hubeiense.</title>
        <authorList>
            <person name="Buettner E."/>
            <person name="Kellner H."/>
        </authorList>
    </citation>
    <scope>NUCLEOTIDE SEQUENCE</scope>
    <source>
        <strain evidence="10">IHI 201604</strain>
    </source>
</reference>
<dbReference type="GO" id="GO:0008270">
    <property type="term" value="F:zinc ion binding"/>
    <property type="evidence" value="ECO:0007669"/>
    <property type="project" value="UniProtKB-KW"/>
</dbReference>
<dbReference type="Gene3D" id="3.30.160.60">
    <property type="entry name" value="Classic Zinc Finger"/>
    <property type="match status" value="1"/>
</dbReference>
<dbReference type="PROSITE" id="PS00028">
    <property type="entry name" value="ZINC_FINGER_C2H2_1"/>
    <property type="match status" value="2"/>
</dbReference>
<feature type="compositionally biased region" description="Polar residues" evidence="8">
    <location>
        <begin position="819"/>
        <end position="835"/>
    </location>
</feature>
<dbReference type="SMART" id="SM00355">
    <property type="entry name" value="ZnF_C2H2"/>
    <property type="match status" value="2"/>
</dbReference>
<dbReference type="GO" id="GO:0000978">
    <property type="term" value="F:RNA polymerase II cis-regulatory region sequence-specific DNA binding"/>
    <property type="evidence" value="ECO:0007669"/>
    <property type="project" value="InterPro"/>
</dbReference>
<dbReference type="GO" id="GO:0000981">
    <property type="term" value="F:DNA-binding transcription factor activity, RNA polymerase II-specific"/>
    <property type="evidence" value="ECO:0007669"/>
    <property type="project" value="InterPro"/>
</dbReference>
<dbReference type="Proteomes" id="UP000722485">
    <property type="component" value="Unassembled WGS sequence"/>
</dbReference>
<dbReference type="SUPFAM" id="SSF57667">
    <property type="entry name" value="beta-beta-alpha zinc fingers"/>
    <property type="match status" value="1"/>
</dbReference>
<dbReference type="PANTHER" id="PTHR40626">
    <property type="entry name" value="MIP31509P"/>
    <property type="match status" value="1"/>
</dbReference>
<keyword evidence="3" id="KW-0677">Repeat</keyword>
<keyword evidence="4 7" id="KW-0863">Zinc-finger</keyword>
<gene>
    <name evidence="10" type="ORF">G7Z17_g1215</name>
</gene>
<evidence type="ECO:0000256" key="1">
    <source>
        <dbReference type="ARBA" id="ARBA00004123"/>
    </source>
</evidence>
<feature type="compositionally biased region" description="Basic and acidic residues" evidence="8">
    <location>
        <begin position="355"/>
        <end position="365"/>
    </location>
</feature>
<organism evidence="10 11">
    <name type="scientific">Cylindrodendrum hubeiense</name>
    <dbReference type="NCBI Taxonomy" id="595255"/>
    <lineage>
        <taxon>Eukaryota</taxon>
        <taxon>Fungi</taxon>
        <taxon>Dikarya</taxon>
        <taxon>Ascomycota</taxon>
        <taxon>Pezizomycotina</taxon>
        <taxon>Sordariomycetes</taxon>
        <taxon>Hypocreomycetidae</taxon>
        <taxon>Hypocreales</taxon>
        <taxon>Nectriaceae</taxon>
        <taxon>Cylindrodendrum</taxon>
    </lineage>
</organism>
<feature type="domain" description="C2H2-type" evidence="9">
    <location>
        <begin position="32"/>
        <end position="61"/>
    </location>
</feature>
<evidence type="ECO:0000256" key="8">
    <source>
        <dbReference type="SAM" id="MobiDB-lite"/>
    </source>
</evidence>
<evidence type="ECO:0000256" key="7">
    <source>
        <dbReference type="PROSITE-ProRule" id="PRU00042"/>
    </source>
</evidence>
<dbReference type="PROSITE" id="PS50157">
    <property type="entry name" value="ZINC_FINGER_C2H2_2"/>
    <property type="match status" value="1"/>
</dbReference>
<evidence type="ECO:0000256" key="3">
    <source>
        <dbReference type="ARBA" id="ARBA00022737"/>
    </source>
</evidence>
<dbReference type="GO" id="GO:0006351">
    <property type="term" value="P:DNA-templated transcription"/>
    <property type="evidence" value="ECO:0007669"/>
    <property type="project" value="InterPro"/>
</dbReference>
<dbReference type="GO" id="GO:0005634">
    <property type="term" value="C:nucleus"/>
    <property type="evidence" value="ECO:0007669"/>
    <property type="project" value="UniProtKB-SubCell"/>
</dbReference>
<dbReference type="EMBL" id="JAANBB010000010">
    <property type="protein sequence ID" value="KAF7556718.1"/>
    <property type="molecule type" value="Genomic_DNA"/>
</dbReference>
<dbReference type="InterPro" id="IPR051059">
    <property type="entry name" value="VerF-like"/>
</dbReference>
<dbReference type="OrthoDB" id="1405595at2759"/>
<keyword evidence="2" id="KW-0479">Metal-binding</keyword>
<keyword evidence="11" id="KW-1185">Reference proteome</keyword>
<comment type="subcellular location">
    <subcellularLocation>
        <location evidence="1">Nucleus</location>
    </subcellularLocation>
</comment>
<evidence type="ECO:0000256" key="2">
    <source>
        <dbReference type="ARBA" id="ARBA00022723"/>
    </source>
</evidence>
<dbReference type="InterPro" id="IPR013087">
    <property type="entry name" value="Znf_C2H2_type"/>
</dbReference>
<name>A0A9P5HN97_9HYPO</name>
<feature type="region of interest" description="Disordered" evidence="8">
    <location>
        <begin position="303"/>
        <end position="379"/>
    </location>
</feature>
<evidence type="ECO:0000259" key="9">
    <source>
        <dbReference type="PROSITE" id="PS50157"/>
    </source>
</evidence>
<dbReference type="InterPro" id="IPR007219">
    <property type="entry name" value="XnlR_reg_dom"/>
</dbReference>
<keyword evidence="6" id="KW-0539">Nucleus</keyword>
<dbReference type="GO" id="GO:0000785">
    <property type="term" value="C:chromatin"/>
    <property type="evidence" value="ECO:0007669"/>
    <property type="project" value="TreeGrafter"/>
</dbReference>
<dbReference type="InterPro" id="IPR036236">
    <property type="entry name" value="Znf_C2H2_sf"/>
</dbReference>
<evidence type="ECO:0000313" key="10">
    <source>
        <dbReference type="EMBL" id="KAF7556718.1"/>
    </source>
</evidence>
<accession>A0A9P5HN97</accession>
<dbReference type="CDD" id="cd12148">
    <property type="entry name" value="fungal_TF_MHR"/>
    <property type="match status" value="1"/>
</dbReference>
<feature type="region of interest" description="Disordered" evidence="8">
    <location>
        <begin position="86"/>
        <end position="150"/>
    </location>
</feature>
<feature type="region of interest" description="Disordered" evidence="8">
    <location>
        <begin position="883"/>
        <end position="906"/>
    </location>
</feature>
<dbReference type="Pfam" id="PF04082">
    <property type="entry name" value="Fungal_trans"/>
    <property type="match status" value="1"/>
</dbReference>
<feature type="compositionally biased region" description="Polar residues" evidence="8">
    <location>
        <begin position="303"/>
        <end position="315"/>
    </location>
</feature>
<feature type="region of interest" description="Disordered" evidence="8">
    <location>
        <begin position="796"/>
        <end position="835"/>
    </location>
</feature>